<accession>A0A2M9ZZA8</accession>
<proteinExistence type="predicted"/>
<evidence type="ECO:0008006" key="3">
    <source>
        <dbReference type="Google" id="ProtNLM"/>
    </source>
</evidence>
<name>A0A2M9ZZA8_9LEPT</name>
<protein>
    <recommendedName>
        <fullName evidence="3">Cytoplasmic protein</fullName>
    </recommendedName>
</protein>
<dbReference type="RefSeq" id="WP_100767957.1">
    <property type="nucleotide sequence ID" value="NZ_NPEA01000004.1"/>
</dbReference>
<reference evidence="1 2" key="1">
    <citation type="submission" date="2017-07" db="EMBL/GenBank/DDBJ databases">
        <title>Leptospira spp. isolated from tropical soils.</title>
        <authorList>
            <person name="Thibeaux R."/>
            <person name="Iraola G."/>
            <person name="Ferres I."/>
            <person name="Bierque E."/>
            <person name="Girault D."/>
            <person name="Soupe-Gilbert M.-E."/>
            <person name="Picardeau M."/>
            <person name="Goarant C."/>
        </authorList>
    </citation>
    <scope>NUCLEOTIDE SEQUENCE [LARGE SCALE GENOMIC DNA]</scope>
    <source>
        <strain evidence="1 2">ES4-C-A1</strain>
    </source>
</reference>
<dbReference type="AlphaFoldDB" id="A0A2M9ZZA8"/>
<evidence type="ECO:0000313" key="1">
    <source>
        <dbReference type="EMBL" id="PJZ77404.1"/>
    </source>
</evidence>
<dbReference type="Proteomes" id="UP000231843">
    <property type="component" value="Unassembled WGS sequence"/>
</dbReference>
<organism evidence="1 2">
    <name type="scientific">Leptospira neocaledonica</name>
    <dbReference type="NCBI Taxonomy" id="2023192"/>
    <lineage>
        <taxon>Bacteria</taxon>
        <taxon>Pseudomonadati</taxon>
        <taxon>Spirochaetota</taxon>
        <taxon>Spirochaetia</taxon>
        <taxon>Leptospirales</taxon>
        <taxon>Leptospiraceae</taxon>
        <taxon>Leptospira</taxon>
    </lineage>
</organism>
<dbReference type="EMBL" id="NPEA01000004">
    <property type="protein sequence ID" value="PJZ77404.1"/>
    <property type="molecule type" value="Genomic_DNA"/>
</dbReference>
<dbReference type="OrthoDB" id="9800296at2"/>
<gene>
    <name evidence="1" type="ORF">CH365_07390</name>
</gene>
<evidence type="ECO:0000313" key="2">
    <source>
        <dbReference type="Proteomes" id="UP000231843"/>
    </source>
</evidence>
<keyword evidence="2" id="KW-1185">Reference proteome</keyword>
<comment type="caution">
    <text evidence="1">The sequence shown here is derived from an EMBL/GenBank/DDBJ whole genome shotgun (WGS) entry which is preliminary data.</text>
</comment>
<sequence>MKFTEEFLRKAHKHSIFHHSEIMDSELCCCFYCQTNFDPEKILDWCDEEDPRGKTALCPNCGIDSVIGSKSGYPITAKDFIEEMYRFWFN</sequence>